<dbReference type="InterPro" id="IPR045038">
    <property type="entry name" value="AIG2-like"/>
</dbReference>
<proteinExistence type="inferred from homology"/>
<dbReference type="InterPro" id="IPR013024">
    <property type="entry name" value="GGCT-like"/>
</dbReference>
<evidence type="ECO:0000259" key="4">
    <source>
        <dbReference type="Pfam" id="PF06094"/>
    </source>
</evidence>
<dbReference type="SUPFAM" id="SSF110857">
    <property type="entry name" value="Gamma-glutamyl cyclotransferase-like"/>
    <property type="match status" value="1"/>
</dbReference>
<reference evidence="5" key="1">
    <citation type="submission" date="2014-11" db="EMBL/GenBank/DDBJ databases">
        <authorList>
            <person name="Otto D Thomas"/>
            <person name="Naeem Raeece"/>
        </authorList>
    </citation>
    <scope>NUCLEOTIDE SEQUENCE</scope>
</reference>
<dbReference type="GO" id="GO:0016740">
    <property type="term" value="F:transferase activity"/>
    <property type="evidence" value="ECO:0007669"/>
    <property type="project" value="UniProtKB-KW"/>
</dbReference>
<evidence type="ECO:0000313" key="5">
    <source>
        <dbReference type="EMBL" id="CEM50893.1"/>
    </source>
</evidence>
<evidence type="ECO:0000256" key="3">
    <source>
        <dbReference type="ARBA" id="ARBA00030602"/>
    </source>
</evidence>
<comment type="similarity">
    <text evidence="1">Belongs to the gamma-glutamylcyclotransferase family.</text>
</comment>
<dbReference type="PANTHER" id="PTHR31544">
    <property type="entry name" value="AIG2-LIKE PROTEIN D"/>
    <property type="match status" value="1"/>
</dbReference>
<sequence>MSAAHKGALVFVYGSLMHPQVVQTLLGRQPDEKSATLTGYSRHPLKECVYPGITKVDEKEGGSSDGSNSSSRVVGKVLSVDMERELPIFDAFEDDEYKRETLDVELDDGSLVSAFVYVWTVKEALVFQEKWEMDEEFEKVHLEKYLQMCEEFVKNGYRFDD</sequence>
<dbReference type="Gene3D" id="3.10.490.10">
    <property type="entry name" value="Gamma-glutamyl cyclotransferase-like"/>
    <property type="match status" value="1"/>
</dbReference>
<keyword evidence="2" id="KW-0808">Transferase</keyword>
<organism evidence="5">
    <name type="scientific">Chromera velia CCMP2878</name>
    <dbReference type="NCBI Taxonomy" id="1169474"/>
    <lineage>
        <taxon>Eukaryota</taxon>
        <taxon>Sar</taxon>
        <taxon>Alveolata</taxon>
        <taxon>Colpodellida</taxon>
        <taxon>Chromeraceae</taxon>
        <taxon>Chromera</taxon>
    </lineage>
</organism>
<accession>A0A0G4I1X1</accession>
<dbReference type="Pfam" id="PF06094">
    <property type="entry name" value="GGACT"/>
    <property type="match status" value="1"/>
</dbReference>
<dbReference type="AlphaFoldDB" id="A0A0G4I1X1"/>
<dbReference type="CDD" id="cd06661">
    <property type="entry name" value="GGCT_like"/>
    <property type="match status" value="1"/>
</dbReference>
<dbReference type="PANTHER" id="PTHR31544:SF2">
    <property type="entry name" value="AIG2-LIKE PROTEIN D"/>
    <property type="match status" value="1"/>
</dbReference>
<dbReference type="InterPro" id="IPR036568">
    <property type="entry name" value="GGCT-like_sf"/>
</dbReference>
<evidence type="ECO:0000256" key="2">
    <source>
        <dbReference type="ARBA" id="ARBA00022679"/>
    </source>
</evidence>
<dbReference type="InterPro" id="IPR009288">
    <property type="entry name" value="AIG2-like_dom"/>
</dbReference>
<feature type="domain" description="Gamma-glutamylcyclotransferase AIG2-like" evidence="4">
    <location>
        <begin position="10"/>
        <end position="131"/>
    </location>
</feature>
<gene>
    <name evidence="5" type="ORF">Cvel_10249</name>
</gene>
<evidence type="ECO:0000256" key="1">
    <source>
        <dbReference type="ARBA" id="ARBA00008861"/>
    </source>
</evidence>
<protein>
    <recommendedName>
        <fullName evidence="3">Putative gamma-glutamylcyclotransferase</fullName>
    </recommendedName>
</protein>
<dbReference type="EMBL" id="CDMZ01004782">
    <property type="protein sequence ID" value="CEM50893.1"/>
    <property type="molecule type" value="Genomic_DNA"/>
</dbReference>
<dbReference type="VEuPathDB" id="CryptoDB:Cvel_10249"/>
<name>A0A0G4I1X1_9ALVE</name>